<dbReference type="PANTHER" id="PTHR45664">
    <property type="entry name" value="PROTEIN ZERKNUELLT 1-RELATED"/>
    <property type="match status" value="1"/>
</dbReference>
<reference evidence="8" key="1">
    <citation type="submission" date="2024-06" db="EMBL/GenBank/DDBJ databases">
        <authorList>
            <person name="Liu X."/>
            <person name="Lenzi L."/>
            <person name="Haldenby T S."/>
            <person name="Uol C."/>
        </authorList>
    </citation>
    <scope>NUCLEOTIDE SEQUENCE</scope>
</reference>
<comment type="subcellular location">
    <subcellularLocation>
        <location evidence="4 5">Nucleus</location>
    </subcellularLocation>
</comment>
<name>A0AAV2TNS3_CALDB</name>
<feature type="domain" description="Homeobox" evidence="7">
    <location>
        <begin position="264"/>
        <end position="324"/>
    </location>
</feature>
<dbReference type="InterPro" id="IPR009057">
    <property type="entry name" value="Homeodomain-like_sf"/>
</dbReference>
<dbReference type="Gene3D" id="1.10.10.60">
    <property type="entry name" value="Homeodomain-like"/>
    <property type="match status" value="1"/>
</dbReference>
<evidence type="ECO:0000259" key="7">
    <source>
        <dbReference type="PROSITE" id="PS50071"/>
    </source>
</evidence>
<dbReference type="PRINTS" id="PR00031">
    <property type="entry name" value="HTHREPRESSR"/>
</dbReference>
<dbReference type="PANTHER" id="PTHR45664:SF12">
    <property type="entry name" value="PANCREAS_DUODENUM HOMEOBOX PROTEIN 1"/>
    <property type="match status" value="1"/>
</dbReference>
<evidence type="ECO:0000256" key="1">
    <source>
        <dbReference type="ARBA" id="ARBA00023125"/>
    </source>
</evidence>
<dbReference type="GO" id="GO:0000978">
    <property type="term" value="F:RNA polymerase II cis-regulatory region sequence-specific DNA binding"/>
    <property type="evidence" value="ECO:0007669"/>
    <property type="project" value="TreeGrafter"/>
</dbReference>
<dbReference type="EMBL" id="CAXLJL010000589">
    <property type="protein sequence ID" value="CAL5139077.1"/>
    <property type="molecule type" value="Genomic_DNA"/>
</dbReference>
<dbReference type="GO" id="GO:0005634">
    <property type="term" value="C:nucleus"/>
    <property type="evidence" value="ECO:0007669"/>
    <property type="project" value="UniProtKB-SubCell"/>
</dbReference>
<evidence type="ECO:0000313" key="9">
    <source>
        <dbReference type="Proteomes" id="UP001497525"/>
    </source>
</evidence>
<evidence type="ECO:0000313" key="8">
    <source>
        <dbReference type="EMBL" id="CAL5139077.1"/>
    </source>
</evidence>
<dbReference type="CDD" id="cd00086">
    <property type="entry name" value="homeodomain"/>
    <property type="match status" value="1"/>
</dbReference>
<organism evidence="8 9">
    <name type="scientific">Calicophoron daubneyi</name>
    <name type="common">Rumen fluke</name>
    <name type="synonym">Paramphistomum daubneyi</name>
    <dbReference type="NCBI Taxonomy" id="300641"/>
    <lineage>
        <taxon>Eukaryota</taxon>
        <taxon>Metazoa</taxon>
        <taxon>Spiralia</taxon>
        <taxon>Lophotrochozoa</taxon>
        <taxon>Platyhelminthes</taxon>
        <taxon>Trematoda</taxon>
        <taxon>Digenea</taxon>
        <taxon>Plagiorchiida</taxon>
        <taxon>Pronocephalata</taxon>
        <taxon>Paramphistomoidea</taxon>
        <taxon>Paramphistomidae</taxon>
        <taxon>Calicophoron</taxon>
    </lineage>
</organism>
<keyword evidence="3 4" id="KW-0539">Nucleus</keyword>
<dbReference type="Proteomes" id="UP001497525">
    <property type="component" value="Unassembled WGS sequence"/>
</dbReference>
<dbReference type="InterPro" id="IPR017970">
    <property type="entry name" value="Homeobox_CS"/>
</dbReference>
<feature type="compositionally biased region" description="Low complexity" evidence="6">
    <location>
        <begin position="255"/>
        <end position="266"/>
    </location>
</feature>
<feature type="region of interest" description="Disordered" evidence="6">
    <location>
        <begin position="61"/>
        <end position="90"/>
    </location>
</feature>
<evidence type="ECO:0000256" key="3">
    <source>
        <dbReference type="ARBA" id="ARBA00023242"/>
    </source>
</evidence>
<evidence type="ECO:0000256" key="5">
    <source>
        <dbReference type="RuleBase" id="RU000682"/>
    </source>
</evidence>
<dbReference type="PROSITE" id="PS00027">
    <property type="entry name" value="HOMEOBOX_1"/>
    <property type="match status" value="1"/>
</dbReference>
<feature type="region of interest" description="Disordered" evidence="6">
    <location>
        <begin position="196"/>
        <end position="269"/>
    </location>
</feature>
<dbReference type="PRINTS" id="PR00024">
    <property type="entry name" value="HOMEOBOX"/>
</dbReference>
<dbReference type="PROSITE" id="PS50071">
    <property type="entry name" value="HOMEOBOX_2"/>
    <property type="match status" value="1"/>
</dbReference>
<sequence length="524" mass="59151">MLTDFNNLVQNFPTTPTSYPLHTAYKKSDVDESPEPLMLRQWDSQQRTLYQTNYVQSCSTTQLRSDESSSNGIPFENNYSTLTSNEKPISSSHENMSFDCFPQQNLEQGAYLHCSPHCHTQTGNTPITEISPISRSCCSVDSFDTSFIGKRKNALKYERTRKDVYQVQFELERRLVGSCPRTMKIEAGKDSSMITATTDANNKNSKSSAAYSGKFQSSSYSDQNDEKPVTKLSRAPSPDRTPKSKEKENPETRSTDSSSSVVSSTSKRLRSAYTNHQLVELEKEFHYSNYLAQPRRLELADELGLSERQIKIWFQNRRMKQKKEIREAEKYRTRLVPNCPYESYNAYYAKPFGACPTLSASKEQYNFSMSQMGPTLPYLLAGGQQAVGSPSIISNTFSQTFPVLQTAQSLECSMSSSIYPCLYRLEQENLSGTTAKLGYPPNRASPVLTPPEVQTVPAVSDVSPRYKIECARWRNSGNWRSLHPEGPLEGQTSPVSTALIANLSPPLKETCFTMQKYEHQNPRN</sequence>
<feature type="compositionally biased region" description="Basic and acidic residues" evidence="6">
    <location>
        <begin position="240"/>
        <end position="254"/>
    </location>
</feature>
<accession>A0AAV2TNS3</accession>
<keyword evidence="2 4" id="KW-0371">Homeobox</keyword>
<dbReference type="InterPro" id="IPR020479">
    <property type="entry name" value="HD_metazoa"/>
</dbReference>
<dbReference type="InterPro" id="IPR000047">
    <property type="entry name" value="HTH_motif"/>
</dbReference>
<proteinExistence type="predicted"/>
<feature type="compositionally biased region" description="Low complexity" evidence="6">
    <location>
        <begin position="200"/>
        <end position="210"/>
    </location>
</feature>
<evidence type="ECO:0000256" key="2">
    <source>
        <dbReference type="ARBA" id="ARBA00023155"/>
    </source>
</evidence>
<dbReference type="SMART" id="SM00389">
    <property type="entry name" value="HOX"/>
    <property type="match status" value="1"/>
</dbReference>
<dbReference type="SUPFAM" id="SSF46689">
    <property type="entry name" value="Homeodomain-like"/>
    <property type="match status" value="1"/>
</dbReference>
<dbReference type="InterPro" id="IPR001356">
    <property type="entry name" value="HD"/>
</dbReference>
<gene>
    <name evidence="8" type="ORF">CDAUBV1_LOCUS14124</name>
</gene>
<evidence type="ECO:0000256" key="6">
    <source>
        <dbReference type="SAM" id="MobiDB-lite"/>
    </source>
</evidence>
<dbReference type="Pfam" id="PF00046">
    <property type="entry name" value="Homeodomain"/>
    <property type="match status" value="1"/>
</dbReference>
<dbReference type="GO" id="GO:0045944">
    <property type="term" value="P:positive regulation of transcription by RNA polymerase II"/>
    <property type="evidence" value="ECO:0007669"/>
    <property type="project" value="UniProtKB-ARBA"/>
</dbReference>
<dbReference type="GO" id="GO:0000981">
    <property type="term" value="F:DNA-binding transcription factor activity, RNA polymerase II-specific"/>
    <property type="evidence" value="ECO:0007669"/>
    <property type="project" value="InterPro"/>
</dbReference>
<feature type="DNA-binding region" description="Homeobox" evidence="4">
    <location>
        <begin position="266"/>
        <end position="325"/>
    </location>
</feature>
<comment type="caution">
    <text evidence="8">The sequence shown here is derived from an EMBL/GenBank/DDBJ whole genome shotgun (WGS) entry which is preliminary data.</text>
</comment>
<dbReference type="AlphaFoldDB" id="A0AAV2TNS3"/>
<evidence type="ECO:0000256" key="4">
    <source>
        <dbReference type="PROSITE-ProRule" id="PRU00108"/>
    </source>
</evidence>
<protein>
    <recommendedName>
        <fullName evidence="7">Homeobox domain-containing protein</fullName>
    </recommendedName>
</protein>
<keyword evidence="1 4" id="KW-0238">DNA-binding</keyword>